<dbReference type="EC" id="2.1.1.35" evidence="4"/>
<keyword evidence="1 6" id="KW-0489">Methyltransferase</keyword>
<dbReference type="SUPFAM" id="SSF53335">
    <property type="entry name" value="S-adenosyl-L-methionine-dependent methyltransferases"/>
    <property type="match status" value="1"/>
</dbReference>
<feature type="active site" evidence="7">
    <location>
        <position position="584"/>
    </location>
</feature>
<accession>A0A1B6MKH0</accession>
<dbReference type="CDD" id="cd02440">
    <property type="entry name" value="AdoMet_MTases"/>
    <property type="match status" value="1"/>
</dbReference>
<evidence type="ECO:0000256" key="4">
    <source>
        <dbReference type="ARBA" id="ARBA00033763"/>
    </source>
</evidence>
<feature type="binding site" evidence="6">
    <location>
        <position position="556"/>
    </location>
    <ligand>
        <name>S-adenosyl-L-methionine</name>
        <dbReference type="ChEBI" id="CHEBI:59789"/>
    </ligand>
</feature>
<keyword evidence="3 6" id="KW-0949">S-adenosyl-L-methionine</keyword>
<feature type="active site" description="Nucleophile" evidence="6">
    <location>
        <position position="584"/>
    </location>
</feature>
<dbReference type="GO" id="GO:0030697">
    <property type="term" value="F:tRNA (uracil(54)-C5)-methyltransferase activity, S-adenosyl methionine-dependent"/>
    <property type="evidence" value="ECO:0007669"/>
    <property type="project" value="UniProtKB-EC"/>
</dbReference>
<comment type="catalytic activity">
    <reaction evidence="5">
        <text>uridine(54) in tRNA + S-adenosyl-L-methionine = 5-methyluridine(54) in tRNA + S-adenosyl-L-homocysteine + H(+)</text>
        <dbReference type="Rhea" id="RHEA:42712"/>
        <dbReference type="Rhea" id="RHEA-COMP:10167"/>
        <dbReference type="Rhea" id="RHEA-COMP:10193"/>
        <dbReference type="ChEBI" id="CHEBI:15378"/>
        <dbReference type="ChEBI" id="CHEBI:57856"/>
        <dbReference type="ChEBI" id="CHEBI:59789"/>
        <dbReference type="ChEBI" id="CHEBI:65315"/>
        <dbReference type="ChEBI" id="CHEBI:74447"/>
        <dbReference type="EC" id="2.1.1.35"/>
    </reaction>
    <physiologicalReaction direction="left-to-right" evidence="5">
        <dbReference type="Rhea" id="RHEA:42713"/>
    </physiologicalReaction>
</comment>
<feature type="region of interest" description="Disordered" evidence="8">
    <location>
        <begin position="190"/>
        <end position="212"/>
    </location>
</feature>
<evidence type="ECO:0000256" key="3">
    <source>
        <dbReference type="ARBA" id="ARBA00022691"/>
    </source>
</evidence>
<organism evidence="9">
    <name type="scientific">Graphocephala atropunctata</name>
    <dbReference type="NCBI Taxonomy" id="36148"/>
    <lineage>
        <taxon>Eukaryota</taxon>
        <taxon>Metazoa</taxon>
        <taxon>Ecdysozoa</taxon>
        <taxon>Arthropoda</taxon>
        <taxon>Hexapoda</taxon>
        <taxon>Insecta</taxon>
        <taxon>Pterygota</taxon>
        <taxon>Neoptera</taxon>
        <taxon>Paraneoptera</taxon>
        <taxon>Hemiptera</taxon>
        <taxon>Auchenorrhyncha</taxon>
        <taxon>Membracoidea</taxon>
        <taxon>Cicadellidae</taxon>
        <taxon>Cicadellinae</taxon>
        <taxon>Cicadellini</taxon>
        <taxon>Graphocephala</taxon>
    </lineage>
</organism>
<name>A0A1B6MKH0_9HEMI</name>
<feature type="non-terminal residue" evidence="9">
    <location>
        <position position="1"/>
    </location>
</feature>
<evidence type="ECO:0000256" key="7">
    <source>
        <dbReference type="PROSITE-ProRule" id="PRU10015"/>
    </source>
</evidence>
<dbReference type="PROSITE" id="PS51687">
    <property type="entry name" value="SAM_MT_RNA_M5U"/>
    <property type="match status" value="1"/>
</dbReference>
<dbReference type="PROSITE" id="PS01230">
    <property type="entry name" value="TRMA_1"/>
    <property type="match status" value="1"/>
</dbReference>
<dbReference type="GO" id="GO:0003723">
    <property type="term" value="F:RNA binding"/>
    <property type="evidence" value="ECO:0007669"/>
    <property type="project" value="TreeGrafter"/>
</dbReference>
<feature type="binding site" evidence="6">
    <location>
        <position position="507"/>
    </location>
    <ligand>
        <name>S-adenosyl-L-methionine</name>
        <dbReference type="ChEBI" id="CHEBI:59789"/>
    </ligand>
</feature>
<dbReference type="InterPro" id="IPR010280">
    <property type="entry name" value="U5_MeTrfase_fam"/>
</dbReference>
<sequence length="638" mass="71423">FIHRFIADHSPAPLSRNFIKTINFLNNNYRDFNFKMSVVDPSDVDPVDSIKSKPIEGLVSEINVDDALEEDATHNLNPSDDCLQDNNTPNKNDPYAYIDRNGFTSEKFKIEIRGLPKFYGIGELKKLINSKLKLGSNKIKPPKRRSNWVYVCFRSEEDREEALKVINGLKWKNVTLSAVVARPAPDPLVKRRNEAQDEANKRLKVDDQRSQEEKVKDSTVPLWRLSREEQAIQKTNNLKKILRNIIYDMEKQNTGLKPYFSTQREKNDGVPLKMFPILMDAQDTGYRNKCEFTIGINDETGERTVGMRLGSYATGTVGVAPVYGLPHVPDRMKQAVKVFEGLVRASPLDVFNPETYSGHWRQLTARLGTNTQQLMLIVGIHPQQLTQAEVEAFKQQLREFFTSGEGQTLNVNSLYYQEITKRQSGAEQCLQLVTGDDHISEVLCGLRFNISPMSFFQVNTGAAELLYRAVGSLAQLTPQTTLVDVCCGTGSIGLSLASDCGQVLGLELMEQAVVDARQNAINNSVTNCEFFSGPAEEILQSVVDRAKFDDVVAVVDPPRAGLRQNAVLMLRRTSKIKKIAYLACDLKSAAKNLVDLARPASKTLSGVPFVPVAVTPVDMFPLTDHCEVIVYLERLTES</sequence>
<evidence type="ECO:0000256" key="1">
    <source>
        <dbReference type="ARBA" id="ARBA00022603"/>
    </source>
</evidence>
<dbReference type="SUPFAM" id="SSF54928">
    <property type="entry name" value="RNA-binding domain, RBD"/>
    <property type="match status" value="1"/>
</dbReference>
<keyword evidence="2 6" id="KW-0808">Transferase</keyword>
<evidence type="ECO:0000256" key="8">
    <source>
        <dbReference type="SAM" id="MobiDB-lite"/>
    </source>
</evidence>
<proteinExistence type="inferred from homology"/>
<dbReference type="InterPro" id="IPR045850">
    <property type="entry name" value="TRM2_met"/>
</dbReference>
<gene>
    <name evidence="9" type="ORF">g.31544</name>
</gene>
<reference evidence="9" key="1">
    <citation type="submission" date="2015-11" db="EMBL/GenBank/DDBJ databases">
        <title>De novo transcriptome assembly of four potential Pierce s Disease insect vectors from Arizona vineyards.</title>
        <authorList>
            <person name="Tassone E.E."/>
        </authorList>
    </citation>
    <scope>NUCLEOTIDE SEQUENCE</scope>
</reference>
<dbReference type="Pfam" id="PF05958">
    <property type="entry name" value="tRNA_U5-meth_tr"/>
    <property type="match status" value="1"/>
</dbReference>
<dbReference type="InterPro" id="IPR030390">
    <property type="entry name" value="MeTrfase_TrmA_AS"/>
</dbReference>
<protein>
    <recommendedName>
        <fullName evidence="4">tRNA (uracil(54)-C(5))-methyltransferase</fullName>
        <ecNumber evidence="4">2.1.1.35</ecNumber>
    </recommendedName>
</protein>
<evidence type="ECO:0000256" key="2">
    <source>
        <dbReference type="ARBA" id="ARBA00022679"/>
    </source>
</evidence>
<dbReference type="GO" id="GO:0006396">
    <property type="term" value="P:RNA processing"/>
    <property type="evidence" value="ECO:0007669"/>
    <property type="project" value="InterPro"/>
</dbReference>
<evidence type="ECO:0000313" key="9">
    <source>
        <dbReference type="EMBL" id="JAT36411.1"/>
    </source>
</evidence>
<dbReference type="AlphaFoldDB" id="A0A1B6MKH0"/>
<dbReference type="InterPro" id="IPR029063">
    <property type="entry name" value="SAM-dependent_MTases_sf"/>
</dbReference>
<dbReference type="PANTHER" id="PTHR45904:SF2">
    <property type="entry name" value="TRNA (URACIL-5-)-METHYLTRANSFERASE HOMOLOG A"/>
    <property type="match status" value="1"/>
</dbReference>
<dbReference type="GO" id="GO:0032259">
    <property type="term" value="P:methylation"/>
    <property type="evidence" value="ECO:0007669"/>
    <property type="project" value="UniProtKB-KW"/>
</dbReference>
<evidence type="ECO:0000256" key="5">
    <source>
        <dbReference type="ARBA" id="ARBA00047278"/>
    </source>
</evidence>
<comment type="caution">
    <text evidence="6">Lacks conserved residue(s) required for the propagation of feature annotation.</text>
</comment>
<dbReference type="Gene3D" id="3.40.50.150">
    <property type="entry name" value="Vaccinia Virus protein VP39"/>
    <property type="match status" value="1"/>
</dbReference>
<dbReference type="PANTHER" id="PTHR45904">
    <property type="entry name" value="TRNA (URACIL-5-)-METHYLTRANSFERASE"/>
    <property type="match status" value="1"/>
</dbReference>
<dbReference type="EMBL" id="GEBQ01003566">
    <property type="protein sequence ID" value="JAT36411.1"/>
    <property type="molecule type" value="Transcribed_RNA"/>
</dbReference>
<dbReference type="Gene3D" id="2.40.50.1070">
    <property type="match status" value="1"/>
</dbReference>
<evidence type="ECO:0000256" key="6">
    <source>
        <dbReference type="PROSITE-ProRule" id="PRU01024"/>
    </source>
</evidence>
<dbReference type="InterPro" id="IPR035979">
    <property type="entry name" value="RBD_domain_sf"/>
</dbReference>
<feature type="binding site" evidence="6">
    <location>
        <position position="457"/>
    </location>
    <ligand>
        <name>S-adenosyl-L-methionine</name>
        <dbReference type="ChEBI" id="CHEBI:59789"/>
    </ligand>
</feature>
<comment type="similarity">
    <text evidence="6">Belongs to the class I-like SAM-binding methyltransferase superfamily. RNA M5U methyltransferase family.</text>
</comment>